<evidence type="ECO:0000313" key="3">
    <source>
        <dbReference type="Proteomes" id="UP000247755"/>
    </source>
</evidence>
<comment type="caution">
    <text evidence="2">The sequence shown here is derived from an EMBL/GenBank/DDBJ whole genome shotgun (WGS) entry which is preliminary data.</text>
</comment>
<protein>
    <submittedName>
        <fullName evidence="2">Relaxase/mobilization nuclease-like protein</fullName>
    </submittedName>
</protein>
<dbReference type="Proteomes" id="UP000247755">
    <property type="component" value="Unassembled WGS sequence"/>
</dbReference>
<dbReference type="Gene3D" id="3.30.930.30">
    <property type="match status" value="1"/>
</dbReference>
<feature type="domain" description="MobA/VirD2-like nuclease" evidence="1">
    <location>
        <begin position="122"/>
        <end position="210"/>
    </location>
</feature>
<gene>
    <name evidence="2" type="ORF">NA66_1002544</name>
</gene>
<evidence type="ECO:0000313" key="2">
    <source>
        <dbReference type="EMBL" id="PXX39415.1"/>
    </source>
</evidence>
<dbReference type="Pfam" id="PF03432">
    <property type="entry name" value="Relaxase"/>
    <property type="match status" value="1"/>
</dbReference>
<accession>A0A318IVS3</accession>
<proteinExistence type="predicted"/>
<sequence length="347" mass="39590">MPFPKIYVDALLVDWGDRLFHDPLRHARASRLSQWTLRQDALHFREKLIVTLRGAPEVIVKISNKASGAQGMRAVRRHLQYISRNGCVELEDQDGRKIAGKAALQDLFEQWHLGGWGIPQESKRRETLNVLLSMPPGTNRQAVRDAARAFAQKTFGDGRPYVFAEHDDEAHPHVHLSIHARGPDGRRLNPRKQDLHHWREVFAQQLREHGVDANATPRMVRGQTRRFPKQAVIWMASQGILPRSYSPVIDARTRQALWAAHTETLSAWHEIARTLANSNAPEDRAMAIDIADFVWRMPIRTLSPLTVLQRRNSSSQLDKSINRERATYIPNSPLNENNAPSLDIDLC</sequence>
<dbReference type="InterPro" id="IPR005094">
    <property type="entry name" value="Endonuclease_MobA/VirD2"/>
</dbReference>
<reference evidence="2 3" key="1">
    <citation type="submission" date="2018-05" db="EMBL/GenBank/DDBJ databases">
        <title>Comparative genomics of bacterial root endophytes of switchgrass collected from native prairies over two seasons.</title>
        <authorList>
            <person name="Tang Y."/>
        </authorList>
    </citation>
    <scope>NUCLEOTIDE SEQUENCE [LARGE SCALE GENOMIC DNA]</scope>
    <source>
        <strain evidence="2 3">NFIX32</strain>
    </source>
</reference>
<name>A0A318IVS3_BURPY</name>
<dbReference type="AlphaFoldDB" id="A0A318IVS3"/>
<evidence type="ECO:0000259" key="1">
    <source>
        <dbReference type="Pfam" id="PF03432"/>
    </source>
</evidence>
<dbReference type="RefSeq" id="WP_072436249.1">
    <property type="nucleotide sequence ID" value="NZ_QJJY01000002.1"/>
</dbReference>
<dbReference type="EMBL" id="QJJY01000002">
    <property type="protein sequence ID" value="PXX39415.1"/>
    <property type="molecule type" value="Genomic_DNA"/>
</dbReference>
<organism evidence="2 3">
    <name type="scientific">Burkholderia pyrrocinia</name>
    <name type="common">Pseudomonas pyrrocinia</name>
    <dbReference type="NCBI Taxonomy" id="60550"/>
    <lineage>
        <taxon>Bacteria</taxon>
        <taxon>Pseudomonadati</taxon>
        <taxon>Pseudomonadota</taxon>
        <taxon>Betaproteobacteria</taxon>
        <taxon>Burkholderiales</taxon>
        <taxon>Burkholderiaceae</taxon>
        <taxon>Burkholderia</taxon>
        <taxon>Burkholderia cepacia complex</taxon>
    </lineage>
</organism>